<protein>
    <submittedName>
        <fullName evidence="1">Uncharacterized protein</fullName>
    </submittedName>
</protein>
<dbReference type="PANTHER" id="PTHR13233:SF0">
    <property type="entry name" value="MICROSPHERULE PROTEIN 1"/>
    <property type="match status" value="1"/>
</dbReference>
<accession>A0A9J6EXK7</accession>
<sequence length="102" mass="11436">MRSEEITIGCTTKHNVIGVDVSLEGPSWKISSCLDVVKLRDTEKLVIAKEGKKPIFIYGKPVSPRNEHKRENGVVEFPNLKFIFLVNQDLISVIQSEVPQSS</sequence>
<comment type="caution">
    <text evidence="1">The sequence shown here is derived from an EMBL/GenBank/DDBJ whole genome shotgun (WGS) entry which is preliminary data.</text>
</comment>
<dbReference type="PANTHER" id="PTHR13233">
    <property type="entry name" value="MICROSPHERULE PROTEIN 1"/>
    <property type="match status" value="1"/>
</dbReference>
<dbReference type="GO" id="GO:0044545">
    <property type="term" value="C:NSL complex"/>
    <property type="evidence" value="ECO:0007669"/>
    <property type="project" value="TreeGrafter"/>
</dbReference>
<dbReference type="GO" id="GO:0002151">
    <property type="term" value="F:G-quadruplex RNA binding"/>
    <property type="evidence" value="ECO:0007669"/>
    <property type="project" value="InterPro"/>
</dbReference>
<dbReference type="VEuPathDB" id="VectorBase:LOC119175831"/>
<name>A0A9J6EXK7_RHIMP</name>
<organism evidence="1 2">
    <name type="scientific">Rhipicephalus microplus</name>
    <name type="common">Cattle tick</name>
    <name type="synonym">Boophilus microplus</name>
    <dbReference type="NCBI Taxonomy" id="6941"/>
    <lineage>
        <taxon>Eukaryota</taxon>
        <taxon>Metazoa</taxon>
        <taxon>Ecdysozoa</taxon>
        <taxon>Arthropoda</taxon>
        <taxon>Chelicerata</taxon>
        <taxon>Arachnida</taxon>
        <taxon>Acari</taxon>
        <taxon>Parasitiformes</taxon>
        <taxon>Ixodida</taxon>
        <taxon>Ixodoidea</taxon>
        <taxon>Ixodidae</taxon>
        <taxon>Rhipicephalinae</taxon>
        <taxon>Rhipicephalus</taxon>
        <taxon>Boophilus</taxon>
    </lineage>
</organism>
<dbReference type="Proteomes" id="UP000821866">
    <property type="component" value="Chromosome 1"/>
</dbReference>
<dbReference type="GO" id="GO:0071339">
    <property type="term" value="C:MLL1 complex"/>
    <property type="evidence" value="ECO:0007669"/>
    <property type="project" value="InterPro"/>
</dbReference>
<dbReference type="AlphaFoldDB" id="A0A9J6EXK7"/>
<gene>
    <name evidence="1" type="ORF">HPB51_004661</name>
</gene>
<reference evidence="1" key="1">
    <citation type="journal article" date="2020" name="Cell">
        <title>Large-Scale Comparative Analyses of Tick Genomes Elucidate Their Genetic Diversity and Vector Capacities.</title>
        <authorList>
            <consortium name="Tick Genome and Microbiome Consortium (TIGMIC)"/>
            <person name="Jia N."/>
            <person name="Wang J."/>
            <person name="Shi W."/>
            <person name="Du L."/>
            <person name="Sun Y."/>
            <person name="Zhan W."/>
            <person name="Jiang J.F."/>
            <person name="Wang Q."/>
            <person name="Zhang B."/>
            <person name="Ji P."/>
            <person name="Bell-Sakyi L."/>
            <person name="Cui X.M."/>
            <person name="Yuan T.T."/>
            <person name="Jiang B.G."/>
            <person name="Yang W.F."/>
            <person name="Lam T.T."/>
            <person name="Chang Q.C."/>
            <person name="Ding S.J."/>
            <person name="Wang X.J."/>
            <person name="Zhu J.G."/>
            <person name="Ruan X.D."/>
            <person name="Zhao L."/>
            <person name="Wei J.T."/>
            <person name="Ye R.Z."/>
            <person name="Que T.C."/>
            <person name="Du C.H."/>
            <person name="Zhou Y.H."/>
            <person name="Cheng J.X."/>
            <person name="Dai P.F."/>
            <person name="Guo W.B."/>
            <person name="Han X.H."/>
            <person name="Huang E.J."/>
            <person name="Li L.F."/>
            <person name="Wei W."/>
            <person name="Gao Y.C."/>
            <person name="Liu J.Z."/>
            <person name="Shao H.Z."/>
            <person name="Wang X."/>
            <person name="Wang C.C."/>
            <person name="Yang T.C."/>
            <person name="Huo Q.B."/>
            <person name="Li W."/>
            <person name="Chen H.Y."/>
            <person name="Chen S.E."/>
            <person name="Zhou L.G."/>
            <person name="Ni X.B."/>
            <person name="Tian J.H."/>
            <person name="Sheng Y."/>
            <person name="Liu T."/>
            <person name="Pan Y.S."/>
            <person name="Xia L.Y."/>
            <person name="Li J."/>
            <person name="Zhao F."/>
            <person name="Cao W.C."/>
        </authorList>
    </citation>
    <scope>NUCLEOTIDE SEQUENCE</scope>
    <source>
        <strain evidence="1">Rmic-2018</strain>
    </source>
</reference>
<keyword evidence="2" id="KW-1185">Reference proteome</keyword>
<proteinExistence type="predicted"/>
<dbReference type="GO" id="GO:0031011">
    <property type="term" value="C:Ino80 complex"/>
    <property type="evidence" value="ECO:0007669"/>
    <property type="project" value="InterPro"/>
</dbReference>
<dbReference type="EMBL" id="JABSTU010000001">
    <property type="protein sequence ID" value="KAH8038983.1"/>
    <property type="molecule type" value="Genomic_DNA"/>
</dbReference>
<reference evidence="1" key="2">
    <citation type="submission" date="2021-09" db="EMBL/GenBank/DDBJ databases">
        <authorList>
            <person name="Jia N."/>
            <person name="Wang J."/>
            <person name="Shi W."/>
            <person name="Du L."/>
            <person name="Sun Y."/>
            <person name="Zhan W."/>
            <person name="Jiang J."/>
            <person name="Wang Q."/>
            <person name="Zhang B."/>
            <person name="Ji P."/>
            <person name="Sakyi L.B."/>
            <person name="Cui X."/>
            <person name="Yuan T."/>
            <person name="Jiang B."/>
            <person name="Yang W."/>
            <person name="Lam T.T.-Y."/>
            <person name="Chang Q."/>
            <person name="Ding S."/>
            <person name="Wang X."/>
            <person name="Zhu J."/>
            <person name="Ruan X."/>
            <person name="Zhao L."/>
            <person name="Wei J."/>
            <person name="Que T."/>
            <person name="Du C."/>
            <person name="Cheng J."/>
            <person name="Dai P."/>
            <person name="Han X."/>
            <person name="Huang E."/>
            <person name="Gao Y."/>
            <person name="Liu J."/>
            <person name="Shao H."/>
            <person name="Ye R."/>
            <person name="Li L."/>
            <person name="Wei W."/>
            <person name="Wang X."/>
            <person name="Wang C."/>
            <person name="Huo Q."/>
            <person name="Li W."/>
            <person name="Guo W."/>
            <person name="Chen H."/>
            <person name="Chen S."/>
            <person name="Zhou L."/>
            <person name="Zhou L."/>
            <person name="Ni X."/>
            <person name="Tian J."/>
            <person name="Zhou Y."/>
            <person name="Sheng Y."/>
            <person name="Liu T."/>
            <person name="Pan Y."/>
            <person name="Xia L."/>
            <person name="Li J."/>
            <person name="Zhao F."/>
            <person name="Cao W."/>
        </authorList>
    </citation>
    <scope>NUCLEOTIDE SEQUENCE</scope>
    <source>
        <strain evidence="1">Rmic-2018</strain>
        <tissue evidence="1">Larvae</tissue>
    </source>
</reference>
<evidence type="ECO:0000313" key="1">
    <source>
        <dbReference type="EMBL" id="KAH8038983.1"/>
    </source>
</evidence>
<dbReference type="GO" id="GO:0045944">
    <property type="term" value="P:positive regulation of transcription by RNA polymerase II"/>
    <property type="evidence" value="ECO:0007669"/>
    <property type="project" value="TreeGrafter"/>
</dbReference>
<evidence type="ECO:0000313" key="2">
    <source>
        <dbReference type="Proteomes" id="UP000821866"/>
    </source>
</evidence>
<dbReference type="InterPro" id="IPR037912">
    <property type="entry name" value="MCRS1"/>
</dbReference>